<evidence type="ECO:0000313" key="2">
    <source>
        <dbReference type="EMBL" id="MCJ2186244.1"/>
    </source>
</evidence>
<feature type="transmembrane region" description="Helical" evidence="1">
    <location>
        <begin position="13"/>
        <end position="35"/>
    </location>
</feature>
<gene>
    <name evidence="2" type="ORF">MTR66_05365</name>
</gene>
<evidence type="ECO:0000313" key="3">
    <source>
        <dbReference type="Proteomes" id="UP001202281"/>
    </source>
</evidence>
<comment type="caution">
    <text evidence="2">The sequence shown here is derived from an EMBL/GenBank/DDBJ whole genome shotgun (WGS) entry which is preliminary data.</text>
</comment>
<keyword evidence="3" id="KW-1185">Reference proteome</keyword>
<protein>
    <submittedName>
        <fullName evidence="2">Uncharacterized protein</fullName>
    </submittedName>
</protein>
<feature type="transmembrane region" description="Helical" evidence="1">
    <location>
        <begin position="56"/>
        <end position="81"/>
    </location>
</feature>
<dbReference type="EMBL" id="JALHLG010000005">
    <property type="protein sequence ID" value="MCJ2186244.1"/>
    <property type="molecule type" value="Genomic_DNA"/>
</dbReference>
<accession>A0ABT0BMG8</accession>
<sequence>MSHQNGNPDETSAAARGFTFIASIAFVFFCGPYLYRVSIAFVQDFARENYGFDGALITYFWLFVVALGGFGFAKLVIFLVLKLGIFGFAASRGR</sequence>
<keyword evidence="1" id="KW-0812">Transmembrane</keyword>
<organism evidence="2 3">
    <name type="scientific">Novosphingobium beihaiensis</name>
    <dbReference type="NCBI Taxonomy" id="2930389"/>
    <lineage>
        <taxon>Bacteria</taxon>
        <taxon>Pseudomonadati</taxon>
        <taxon>Pseudomonadota</taxon>
        <taxon>Alphaproteobacteria</taxon>
        <taxon>Sphingomonadales</taxon>
        <taxon>Sphingomonadaceae</taxon>
        <taxon>Novosphingobium</taxon>
    </lineage>
</organism>
<name>A0ABT0BMG8_9SPHN</name>
<dbReference type="RefSeq" id="WP_243918520.1">
    <property type="nucleotide sequence ID" value="NZ_JALHLG010000005.1"/>
</dbReference>
<keyword evidence="1" id="KW-0472">Membrane</keyword>
<proteinExistence type="predicted"/>
<dbReference type="Proteomes" id="UP001202281">
    <property type="component" value="Unassembled WGS sequence"/>
</dbReference>
<reference evidence="2 3" key="1">
    <citation type="submission" date="2022-04" db="EMBL/GenBank/DDBJ databases">
        <title>Identification of a novel bacterium isolated from mangrove sediments.</title>
        <authorList>
            <person name="Pan X."/>
        </authorList>
    </citation>
    <scope>NUCLEOTIDE SEQUENCE [LARGE SCALE GENOMIC DNA]</scope>
    <source>
        <strain evidence="2 3">B2638</strain>
    </source>
</reference>
<evidence type="ECO:0000256" key="1">
    <source>
        <dbReference type="SAM" id="Phobius"/>
    </source>
</evidence>
<keyword evidence="1" id="KW-1133">Transmembrane helix</keyword>